<keyword evidence="2" id="KW-1185">Reference proteome</keyword>
<gene>
    <name evidence="1" type="ORF">DFQ01_1612</name>
</gene>
<comment type="caution">
    <text evidence="1">The sequence shown here is derived from an EMBL/GenBank/DDBJ whole genome shotgun (WGS) entry which is preliminary data.</text>
</comment>
<evidence type="ECO:0000313" key="2">
    <source>
        <dbReference type="Proteomes" id="UP000246635"/>
    </source>
</evidence>
<evidence type="ECO:0000313" key="1">
    <source>
        <dbReference type="EMBL" id="PWV87368.1"/>
    </source>
</evidence>
<dbReference type="AlphaFoldDB" id="A0A2V2Y8V2"/>
<accession>A0A2V2Y8V2</accession>
<organism evidence="1 2">
    <name type="scientific">Paenibacillus cellulosilyticus</name>
    <dbReference type="NCBI Taxonomy" id="375489"/>
    <lineage>
        <taxon>Bacteria</taxon>
        <taxon>Bacillati</taxon>
        <taxon>Bacillota</taxon>
        <taxon>Bacilli</taxon>
        <taxon>Bacillales</taxon>
        <taxon>Paenibacillaceae</taxon>
        <taxon>Paenibacillus</taxon>
    </lineage>
</organism>
<dbReference type="Proteomes" id="UP000246635">
    <property type="component" value="Unassembled WGS sequence"/>
</dbReference>
<sequence length="162" mass="18678">MPDYDLYVLSSLRDRNSLNNFINRFSDRQSCEDLKDEELMILPHGISDDVSTNFDEYDWVPAVDISNVVEIGMKKPFKGFRFYLNSKEDYISKLILSFTTDGYVIYGLSIDSELKDVANLRNVLNDLFNDFQGISGGIFLEESAPLSSKRFLDMLDQSEERI</sequence>
<protein>
    <submittedName>
        <fullName evidence="1">Uncharacterized protein</fullName>
    </submittedName>
</protein>
<proteinExistence type="predicted"/>
<dbReference type="EMBL" id="QGTQ01000061">
    <property type="protein sequence ID" value="PWV87368.1"/>
    <property type="molecule type" value="Genomic_DNA"/>
</dbReference>
<dbReference type="RefSeq" id="WP_146216944.1">
    <property type="nucleotide sequence ID" value="NZ_CP054612.1"/>
</dbReference>
<reference evidence="1 2" key="1">
    <citation type="submission" date="2018-05" db="EMBL/GenBank/DDBJ databases">
        <title>Genomic Encyclopedia of Type Strains, Phase III (KMG-III): the genomes of soil and plant-associated and newly described type strains.</title>
        <authorList>
            <person name="Whitman W."/>
        </authorList>
    </citation>
    <scope>NUCLEOTIDE SEQUENCE [LARGE SCALE GENOMIC DNA]</scope>
    <source>
        <strain evidence="1 2">CECT 5696</strain>
    </source>
</reference>
<name>A0A2V2Y8V2_9BACL</name>